<sequence>MKDYEVNTAVLFHTGFADGECNRLMFEGMKEKIVNDIRSAFEKDSTLSQNITSNLDFTFSGYKVKVEYTFSCHDENEAEAESFSNYCLQNIREGLQEKGYTMEKVTCEAGEMDMAWLDRLETMWFG</sequence>
<comment type="caution">
    <text evidence="1">The sequence shown here is derived from an EMBL/GenBank/DDBJ whole genome shotgun (WGS) entry which is preliminary data.</text>
</comment>
<dbReference type="RefSeq" id="WP_002595334.1">
    <property type="nucleotide sequence ID" value="NZ_KB851009.1"/>
</dbReference>
<name>A0A0E2HRZ2_9FIRM</name>
<dbReference type="HOGENOM" id="CLU_147886_0_0_9"/>
<organism evidence="1 2">
    <name type="scientific">[Clostridium] clostridioforme 90A8</name>
    <dbReference type="NCBI Taxonomy" id="999408"/>
    <lineage>
        <taxon>Bacteria</taxon>
        <taxon>Bacillati</taxon>
        <taxon>Bacillota</taxon>
        <taxon>Clostridia</taxon>
        <taxon>Lachnospirales</taxon>
        <taxon>Lachnospiraceae</taxon>
        <taxon>Enterocloster</taxon>
    </lineage>
</organism>
<evidence type="ECO:0000313" key="2">
    <source>
        <dbReference type="Proteomes" id="UP000013085"/>
    </source>
</evidence>
<dbReference type="AlphaFoldDB" id="A0A0E2HRZ2"/>
<dbReference type="Proteomes" id="UP000013085">
    <property type="component" value="Unassembled WGS sequence"/>
</dbReference>
<dbReference type="EMBL" id="AGYR01000012">
    <property type="protein sequence ID" value="ENZ17887.1"/>
    <property type="molecule type" value="Genomic_DNA"/>
</dbReference>
<evidence type="ECO:0000313" key="1">
    <source>
        <dbReference type="EMBL" id="ENZ17887.1"/>
    </source>
</evidence>
<accession>A0A0E2HRZ2</accession>
<protein>
    <submittedName>
        <fullName evidence="1">Uncharacterized protein</fullName>
    </submittedName>
</protein>
<dbReference type="PATRIC" id="fig|999408.3.peg.1552"/>
<proteinExistence type="predicted"/>
<reference evidence="1 2" key="1">
    <citation type="submission" date="2013-01" db="EMBL/GenBank/DDBJ databases">
        <title>The Genome Sequence of Clostridium clostridioforme 90A8.</title>
        <authorList>
            <consortium name="The Broad Institute Genome Sequencing Platform"/>
            <person name="Earl A."/>
            <person name="Ward D."/>
            <person name="Feldgarden M."/>
            <person name="Gevers D."/>
            <person name="Courvalin P."/>
            <person name="Lambert T."/>
            <person name="Walker B."/>
            <person name="Young S.K."/>
            <person name="Zeng Q."/>
            <person name="Gargeya S."/>
            <person name="Fitzgerald M."/>
            <person name="Haas B."/>
            <person name="Abouelleil A."/>
            <person name="Alvarado L."/>
            <person name="Arachchi H.M."/>
            <person name="Berlin A.M."/>
            <person name="Chapman S.B."/>
            <person name="Dewar J."/>
            <person name="Goldberg J."/>
            <person name="Griggs A."/>
            <person name="Gujja S."/>
            <person name="Hansen M."/>
            <person name="Howarth C."/>
            <person name="Imamovic A."/>
            <person name="Larimer J."/>
            <person name="McCowan C."/>
            <person name="Murphy C."/>
            <person name="Neiman D."/>
            <person name="Pearson M."/>
            <person name="Priest M."/>
            <person name="Roberts A."/>
            <person name="Saif S."/>
            <person name="Shea T."/>
            <person name="Sisk P."/>
            <person name="Sykes S."/>
            <person name="Wortman J."/>
            <person name="Nusbaum C."/>
            <person name="Birren B."/>
        </authorList>
    </citation>
    <scope>NUCLEOTIDE SEQUENCE [LARGE SCALE GENOMIC DNA]</scope>
    <source>
        <strain evidence="1 2">90A8</strain>
    </source>
</reference>
<gene>
    <name evidence="1" type="ORF">HMPREF1090_01437</name>
</gene>